<name>A0A0E9WGJ2_ANGAN</name>
<evidence type="ECO:0000313" key="1">
    <source>
        <dbReference type="EMBL" id="JAH89396.1"/>
    </source>
</evidence>
<organism evidence="1">
    <name type="scientific">Anguilla anguilla</name>
    <name type="common">European freshwater eel</name>
    <name type="synonym">Muraena anguilla</name>
    <dbReference type="NCBI Taxonomy" id="7936"/>
    <lineage>
        <taxon>Eukaryota</taxon>
        <taxon>Metazoa</taxon>
        <taxon>Chordata</taxon>
        <taxon>Craniata</taxon>
        <taxon>Vertebrata</taxon>
        <taxon>Euteleostomi</taxon>
        <taxon>Actinopterygii</taxon>
        <taxon>Neopterygii</taxon>
        <taxon>Teleostei</taxon>
        <taxon>Anguilliformes</taxon>
        <taxon>Anguillidae</taxon>
        <taxon>Anguilla</taxon>
    </lineage>
</organism>
<dbReference type="AlphaFoldDB" id="A0A0E9WGJ2"/>
<reference evidence="1" key="1">
    <citation type="submission" date="2014-11" db="EMBL/GenBank/DDBJ databases">
        <authorList>
            <person name="Amaro Gonzalez C."/>
        </authorList>
    </citation>
    <scope>NUCLEOTIDE SEQUENCE</scope>
</reference>
<sequence length="57" mass="6620">MRSFRVPLPLTLLPPMTEDILLLNSVSKYVQCTVSYVVYFHEFAQNSRSNCGLRKKQ</sequence>
<accession>A0A0E9WGJ2</accession>
<dbReference type="EMBL" id="GBXM01019181">
    <property type="protein sequence ID" value="JAH89396.1"/>
    <property type="molecule type" value="Transcribed_RNA"/>
</dbReference>
<proteinExistence type="predicted"/>
<protein>
    <submittedName>
        <fullName evidence="1">Uncharacterized protein</fullName>
    </submittedName>
</protein>
<reference evidence="1" key="2">
    <citation type="journal article" date="2015" name="Fish Shellfish Immunol.">
        <title>Early steps in the European eel (Anguilla anguilla)-Vibrio vulnificus interaction in the gills: Role of the RtxA13 toxin.</title>
        <authorList>
            <person name="Callol A."/>
            <person name="Pajuelo D."/>
            <person name="Ebbesson L."/>
            <person name="Teles M."/>
            <person name="MacKenzie S."/>
            <person name="Amaro C."/>
        </authorList>
    </citation>
    <scope>NUCLEOTIDE SEQUENCE</scope>
</reference>